<feature type="domain" description="Neurotransmitter-gated ion-channel ligand-binding" evidence="5">
    <location>
        <begin position="145"/>
        <end position="254"/>
    </location>
</feature>
<comment type="subcellular location">
    <subcellularLocation>
        <location evidence="1">Membrane</location>
        <topology evidence="1">Multi-pass membrane protein</topology>
    </subcellularLocation>
</comment>
<accession>A0A2T7NHK8</accession>
<feature type="compositionally biased region" description="Polar residues" evidence="3">
    <location>
        <begin position="112"/>
        <end position="140"/>
    </location>
</feature>
<gene>
    <name evidence="6" type="ORF">C0Q70_18819</name>
</gene>
<comment type="caution">
    <text evidence="6">The sequence shown here is derived from an EMBL/GenBank/DDBJ whole genome shotgun (WGS) entry which is preliminary data.</text>
</comment>
<evidence type="ECO:0000256" key="3">
    <source>
        <dbReference type="SAM" id="MobiDB-lite"/>
    </source>
</evidence>
<name>A0A2T7NHK8_POMCA</name>
<dbReference type="OrthoDB" id="407674at2759"/>
<dbReference type="EMBL" id="PZQS01000012">
    <property type="protein sequence ID" value="PVD20661.1"/>
    <property type="molecule type" value="Genomic_DNA"/>
</dbReference>
<dbReference type="InterPro" id="IPR018000">
    <property type="entry name" value="Neurotransmitter_ion_chnl_CS"/>
</dbReference>
<dbReference type="GO" id="GO:0005230">
    <property type="term" value="F:extracellular ligand-gated monoatomic ion channel activity"/>
    <property type="evidence" value="ECO:0007669"/>
    <property type="project" value="InterPro"/>
</dbReference>
<dbReference type="InterPro" id="IPR006202">
    <property type="entry name" value="Neur_chan_lig-bd"/>
</dbReference>
<dbReference type="PROSITE" id="PS00236">
    <property type="entry name" value="NEUROTR_ION_CHANNEL"/>
    <property type="match status" value="1"/>
</dbReference>
<feature type="chain" id="PRO_5015457641" description="Neurotransmitter-gated ion-channel ligand-binding domain-containing protein" evidence="4">
    <location>
        <begin position="26"/>
        <end position="274"/>
    </location>
</feature>
<organism evidence="6 7">
    <name type="scientific">Pomacea canaliculata</name>
    <name type="common">Golden apple snail</name>
    <dbReference type="NCBI Taxonomy" id="400727"/>
    <lineage>
        <taxon>Eukaryota</taxon>
        <taxon>Metazoa</taxon>
        <taxon>Spiralia</taxon>
        <taxon>Lophotrochozoa</taxon>
        <taxon>Mollusca</taxon>
        <taxon>Gastropoda</taxon>
        <taxon>Caenogastropoda</taxon>
        <taxon>Architaenioglossa</taxon>
        <taxon>Ampullarioidea</taxon>
        <taxon>Ampullariidae</taxon>
        <taxon>Pomacea</taxon>
    </lineage>
</organism>
<protein>
    <recommendedName>
        <fullName evidence="5">Neurotransmitter-gated ion-channel ligand-binding domain-containing protein</fullName>
    </recommendedName>
</protein>
<dbReference type="STRING" id="400727.A0A2T7NHK8"/>
<dbReference type="GO" id="GO:0004888">
    <property type="term" value="F:transmembrane signaling receptor activity"/>
    <property type="evidence" value="ECO:0007669"/>
    <property type="project" value="InterPro"/>
</dbReference>
<evidence type="ECO:0000256" key="2">
    <source>
        <dbReference type="ARBA" id="ARBA00023136"/>
    </source>
</evidence>
<feature type="domain" description="Neurotransmitter-gated ion-channel ligand-binding" evidence="5">
    <location>
        <begin position="31"/>
        <end position="98"/>
    </location>
</feature>
<feature type="non-terminal residue" evidence="6">
    <location>
        <position position="274"/>
    </location>
</feature>
<proteinExistence type="predicted"/>
<dbReference type="Proteomes" id="UP000245119">
    <property type="component" value="Linkage Group LG12"/>
</dbReference>
<evidence type="ECO:0000256" key="1">
    <source>
        <dbReference type="ARBA" id="ARBA00004141"/>
    </source>
</evidence>
<feature type="region of interest" description="Disordered" evidence="3">
    <location>
        <begin position="112"/>
        <end position="145"/>
    </location>
</feature>
<keyword evidence="7" id="KW-1185">Reference proteome</keyword>
<sequence>METAIRTWLMRLLTLIVIGSQCLLSTGIKREDIIKSLVNNNSYDNSIPPNFEDDFPTEVTIQLFVLSFNSVTETSMEYSMTVFLRQRWVDKRLVWNDQVMAAYLHPSYGTLNPTSRSTSGQQQGNGTVTPPAPTVNTSGDGSPMEGLERLEVDTRLIDSFWLPDLYLVNGKDSKIHDVTMPNRLLHIYRNGTVATSARISTVASCDLHLSKYPHDVQTCSLSLGSYSYSVENVVFKWHPVPVIFREGVTLPQFEVENGGVGACKIQSDSYSIVV</sequence>
<dbReference type="Pfam" id="PF02931">
    <property type="entry name" value="Neur_chan_LBD"/>
    <property type="match status" value="2"/>
</dbReference>
<evidence type="ECO:0000256" key="4">
    <source>
        <dbReference type="SAM" id="SignalP"/>
    </source>
</evidence>
<evidence type="ECO:0000313" key="6">
    <source>
        <dbReference type="EMBL" id="PVD20661.1"/>
    </source>
</evidence>
<dbReference type="Gene3D" id="2.70.170.10">
    <property type="entry name" value="Neurotransmitter-gated ion-channel ligand-binding domain"/>
    <property type="match status" value="1"/>
</dbReference>
<dbReference type="GO" id="GO:0016020">
    <property type="term" value="C:membrane"/>
    <property type="evidence" value="ECO:0007669"/>
    <property type="project" value="UniProtKB-SubCell"/>
</dbReference>
<evidence type="ECO:0000313" key="7">
    <source>
        <dbReference type="Proteomes" id="UP000245119"/>
    </source>
</evidence>
<keyword evidence="4" id="KW-0732">Signal</keyword>
<dbReference type="InterPro" id="IPR006201">
    <property type="entry name" value="Neur_channel"/>
</dbReference>
<dbReference type="PANTHER" id="PTHR18945">
    <property type="entry name" value="NEUROTRANSMITTER GATED ION CHANNEL"/>
    <property type="match status" value="1"/>
</dbReference>
<reference evidence="6 7" key="1">
    <citation type="submission" date="2018-04" db="EMBL/GenBank/DDBJ databases">
        <title>The genome of golden apple snail Pomacea canaliculata provides insight into stress tolerance and invasive adaptation.</title>
        <authorList>
            <person name="Liu C."/>
            <person name="Liu B."/>
            <person name="Ren Y."/>
            <person name="Zhang Y."/>
            <person name="Wang H."/>
            <person name="Li S."/>
            <person name="Jiang F."/>
            <person name="Yin L."/>
            <person name="Zhang G."/>
            <person name="Qian W."/>
            <person name="Fan W."/>
        </authorList>
    </citation>
    <scope>NUCLEOTIDE SEQUENCE [LARGE SCALE GENOMIC DNA]</scope>
    <source>
        <strain evidence="6">SZHN2017</strain>
        <tissue evidence="6">Muscle</tissue>
    </source>
</reference>
<keyword evidence="2" id="KW-0472">Membrane</keyword>
<evidence type="ECO:0000259" key="5">
    <source>
        <dbReference type="Pfam" id="PF02931"/>
    </source>
</evidence>
<dbReference type="InterPro" id="IPR036734">
    <property type="entry name" value="Neur_chan_lig-bd_sf"/>
</dbReference>
<dbReference type="SUPFAM" id="SSF63712">
    <property type="entry name" value="Nicotinic receptor ligand binding domain-like"/>
    <property type="match status" value="2"/>
</dbReference>
<feature type="signal peptide" evidence="4">
    <location>
        <begin position="1"/>
        <end position="25"/>
    </location>
</feature>
<dbReference type="AlphaFoldDB" id="A0A2T7NHK8"/>